<organism evidence="7 8">
    <name type="scientific">Desulfamplus magnetovallimortis</name>
    <dbReference type="NCBI Taxonomy" id="1246637"/>
    <lineage>
        <taxon>Bacteria</taxon>
        <taxon>Pseudomonadati</taxon>
        <taxon>Thermodesulfobacteriota</taxon>
        <taxon>Desulfobacteria</taxon>
        <taxon>Desulfobacterales</taxon>
        <taxon>Desulfobacteraceae</taxon>
        <taxon>Desulfamplus</taxon>
    </lineage>
</organism>
<name>A0A1W1H6L3_9BACT</name>
<feature type="domain" description="4Fe-4S ferredoxin-type" evidence="6">
    <location>
        <begin position="1080"/>
        <end position="1109"/>
    </location>
</feature>
<keyword evidence="4" id="KW-0408">Iron</keyword>
<dbReference type="InterPro" id="IPR023753">
    <property type="entry name" value="FAD/NAD-binding_dom"/>
</dbReference>
<dbReference type="GO" id="GO:0051536">
    <property type="term" value="F:iron-sulfur cluster binding"/>
    <property type="evidence" value="ECO:0007669"/>
    <property type="project" value="UniProtKB-KW"/>
</dbReference>
<dbReference type="Pfam" id="PF13237">
    <property type="entry name" value="Fer4_10"/>
    <property type="match status" value="1"/>
</dbReference>
<dbReference type="GO" id="GO:0046872">
    <property type="term" value="F:metal ion binding"/>
    <property type="evidence" value="ECO:0007669"/>
    <property type="project" value="UniProtKB-KW"/>
</dbReference>
<dbReference type="PROSITE" id="PS00198">
    <property type="entry name" value="4FE4S_FER_1"/>
    <property type="match status" value="3"/>
</dbReference>
<evidence type="ECO:0000259" key="6">
    <source>
        <dbReference type="PROSITE" id="PS51379"/>
    </source>
</evidence>
<reference evidence="7 8" key="1">
    <citation type="submission" date="2017-03" db="EMBL/GenBank/DDBJ databases">
        <authorList>
            <person name="Afonso C.L."/>
            <person name="Miller P.J."/>
            <person name="Scott M.A."/>
            <person name="Spackman E."/>
            <person name="Goraichik I."/>
            <person name="Dimitrov K.M."/>
            <person name="Suarez D.L."/>
            <person name="Swayne D.E."/>
        </authorList>
    </citation>
    <scope>NUCLEOTIDE SEQUENCE [LARGE SCALE GENOMIC DNA]</scope>
    <source>
        <strain evidence="7">PRJEB14757</strain>
    </source>
</reference>
<gene>
    <name evidence="7" type="primary">hdrL</name>
    <name evidence="7" type="ORF">MTBBW1_1230037</name>
</gene>
<dbReference type="SUPFAM" id="SSF46548">
    <property type="entry name" value="alpha-helical ferredoxin"/>
    <property type="match status" value="2"/>
</dbReference>
<keyword evidence="8" id="KW-1185">Reference proteome</keyword>
<dbReference type="AlphaFoldDB" id="A0A1W1H6L3"/>
<dbReference type="InterPro" id="IPR017896">
    <property type="entry name" value="4Fe4S_Fe-S-bd"/>
</dbReference>
<dbReference type="OrthoDB" id="9766627at2"/>
<feature type="domain" description="4Fe-4S ferredoxin-type" evidence="6">
    <location>
        <begin position="234"/>
        <end position="264"/>
    </location>
</feature>
<evidence type="ECO:0000256" key="1">
    <source>
        <dbReference type="ARBA" id="ARBA00022630"/>
    </source>
</evidence>
<evidence type="ECO:0000313" key="8">
    <source>
        <dbReference type="Proteomes" id="UP000191931"/>
    </source>
</evidence>
<dbReference type="PROSITE" id="PS51379">
    <property type="entry name" value="4FE4S_FER_2"/>
    <property type="match status" value="3"/>
</dbReference>
<dbReference type="Pfam" id="PF07992">
    <property type="entry name" value="Pyr_redox_2"/>
    <property type="match status" value="1"/>
</dbReference>
<dbReference type="Pfam" id="PF00890">
    <property type="entry name" value="FAD_binding_2"/>
    <property type="match status" value="1"/>
</dbReference>
<dbReference type="InterPro" id="IPR003953">
    <property type="entry name" value="FAD-dep_OxRdtase_2_FAD-bd"/>
</dbReference>
<dbReference type="Gene3D" id="3.50.50.60">
    <property type="entry name" value="FAD/NAD(P)-binding domain"/>
    <property type="match status" value="3"/>
</dbReference>
<dbReference type="InterPro" id="IPR028261">
    <property type="entry name" value="DPD_II"/>
</dbReference>
<dbReference type="PRINTS" id="PR00419">
    <property type="entry name" value="ADXRDTASE"/>
</dbReference>
<dbReference type="SUPFAM" id="SSF54862">
    <property type="entry name" value="4Fe-4S ferredoxins"/>
    <property type="match status" value="1"/>
</dbReference>
<keyword evidence="5" id="KW-0411">Iron-sulfur</keyword>
<dbReference type="InterPro" id="IPR036188">
    <property type="entry name" value="FAD/NAD-bd_sf"/>
</dbReference>
<dbReference type="PANTHER" id="PTHR42783:SF3">
    <property type="entry name" value="GLUTAMATE SYNTHASE [NADPH] SMALL CHAIN-RELATED"/>
    <property type="match status" value="1"/>
</dbReference>
<dbReference type="SUPFAM" id="SSF51905">
    <property type="entry name" value="FAD/NAD(P)-binding domain"/>
    <property type="match status" value="2"/>
</dbReference>
<dbReference type="Pfam" id="PF14691">
    <property type="entry name" value="Fer4_20"/>
    <property type="match status" value="1"/>
</dbReference>
<proteinExistence type="predicted"/>
<protein>
    <submittedName>
        <fullName evidence="7">HdrL2</fullName>
    </submittedName>
</protein>
<evidence type="ECO:0000256" key="3">
    <source>
        <dbReference type="ARBA" id="ARBA00023002"/>
    </source>
</evidence>
<dbReference type="STRING" id="1246637.MTBBW1_1230037"/>
<dbReference type="InterPro" id="IPR009051">
    <property type="entry name" value="Helical_ferredxn"/>
</dbReference>
<evidence type="ECO:0000313" key="7">
    <source>
        <dbReference type="EMBL" id="SLM28066.1"/>
    </source>
</evidence>
<dbReference type="Gene3D" id="1.10.1060.10">
    <property type="entry name" value="Alpha-helical ferredoxin"/>
    <property type="match status" value="1"/>
</dbReference>
<dbReference type="GO" id="GO:0016491">
    <property type="term" value="F:oxidoreductase activity"/>
    <property type="evidence" value="ECO:0007669"/>
    <property type="project" value="UniProtKB-KW"/>
</dbReference>
<dbReference type="Proteomes" id="UP000191931">
    <property type="component" value="Unassembled WGS sequence"/>
</dbReference>
<dbReference type="SUPFAM" id="SSF51971">
    <property type="entry name" value="Nucleotide-binding domain"/>
    <property type="match status" value="1"/>
</dbReference>
<feature type="domain" description="4Fe-4S ferredoxin-type" evidence="6">
    <location>
        <begin position="1111"/>
        <end position="1140"/>
    </location>
</feature>
<dbReference type="Gene3D" id="3.30.70.20">
    <property type="match status" value="2"/>
</dbReference>
<keyword evidence="1" id="KW-0285">Flavoprotein</keyword>
<dbReference type="InterPro" id="IPR017900">
    <property type="entry name" value="4Fe4S_Fe_S_CS"/>
</dbReference>
<evidence type="ECO:0000256" key="5">
    <source>
        <dbReference type="ARBA" id="ARBA00023014"/>
    </source>
</evidence>
<evidence type="ECO:0000256" key="2">
    <source>
        <dbReference type="ARBA" id="ARBA00022723"/>
    </source>
</evidence>
<keyword evidence="2" id="KW-0479">Metal-binding</keyword>
<sequence>MSIRIGFYVCHCGINIAGMVRVEEVAEYASTIRNVVVARDYKFMCSDPGQEIIEKDIRDYNLNRVVVASCSPRLHEKTFQSACLRAGLNPYYFQMASVREQVSWVTDDRDSATAKAKTLAAAALSRVNYHESLEQRKVFINPDVMIVGGGIAGMQAAIDIGNAGLTAWLVEKDTTIGGHMLQFDKTFPTLDCAACIGTPKMVETAQNPYVNLLSNSEVEEIQGYIGNYDVTIRKKARYVASTCTGCGECTTVCPVKMPSEWDVGLQKRTAIYRAFPQAVPITFAIDKRDTPPCKLSCPAGTNVQGYVQMIKVGKYQEALNIIMERLPLPGVLGRVCPHPCEIDCRRALIDEAVSIRNLKRFAADKASLEKVPMPDVTEKDKRVAVVGSGPAGLTVAYYLRRKGYLVTIFEAKDSPGGMLKTGIPDYRLPPAILEKEINHILSTGVELKTGMALGKDFSLKSLKDDGFNAVFVGIGTHLPVKMNIENEDMPDVVDALVFLETINLNQNVGMLRKSPRVVVIGGGNVAMDAARVAIRSGAKRVIVVYRRTENEMPAEAEEIEGAKEEGVEFIHLATPLAVVAGDDNGGAGAHKVVAIKCIRNELGEPDKGGRRRPVPVKNSEFIIECDMVIPAIGQKVALTGKLKDEGIDFSSWGTIKIDESSMETSVNGVFAAGDAVTGPATVVEAIAAAHRVVRGIDLYLGAENHEEWQDIKNKAAEEELIFHQGRKSNGKSKMDQDRWAPLPEDALITKRAEPQMLESSVRVKSFDEVDRGFDEEEAVKEAGKCINCGGCCECMQCVTACQPGAVNHADQDELIHVKVGSIITATGFDPQDPSEMKAYGYKKYPNVFTNLEFERLSNATGPTGGQILIRDDDGNLTRSPKSVAILHCIGSRDINHHEYCSRVCCMYALKYGHLIHEKVGHDALVYNFYIDMRCFGKGYEEFYTKCQEEGTVFIRGKAAQITDHAESEREKGKLVVISEDTLLGEKIRVPVDMVVLCTAMEARKDARDIGRVLGINQGADGFFLEEHPKLGPLNTATDGVFIAGACQGPKDIPDTVSQASGAAAKALLLASRGEVDIPSTISFIDPDICAGCQTCIGLCPYTAIYFDGIRGVSVVNEALCKGCGSCSGFCPSGAAQVRHFSERQIFGELAGVMDAVNSIGI</sequence>
<keyword evidence="3" id="KW-0560">Oxidoreductase</keyword>
<dbReference type="RefSeq" id="WP_080804442.1">
    <property type="nucleotide sequence ID" value="NZ_LT828547.1"/>
</dbReference>
<accession>A0A1W1H6L3</accession>
<dbReference type="EMBL" id="FWEV01000028">
    <property type="protein sequence ID" value="SLM28066.1"/>
    <property type="molecule type" value="Genomic_DNA"/>
</dbReference>
<dbReference type="PANTHER" id="PTHR42783">
    <property type="entry name" value="GLUTAMATE SYNTHASE [NADPH] SMALL CHAIN"/>
    <property type="match status" value="1"/>
</dbReference>
<evidence type="ECO:0000256" key="4">
    <source>
        <dbReference type="ARBA" id="ARBA00023004"/>
    </source>
</evidence>